<name>A0A263BSF5_9BACI</name>
<dbReference type="GO" id="GO:0007165">
    <property type="term" value="P:signal transduction"/>
    <property type="evidence" value="ECO:0007669"/>
    <property type="project" value="InterPro"/>
</dbReference>
<dbReference type="PROSITE" id="PS51832">
    <property type="entry name" value="HD_GYP"/>
    <property type="match status" value="1"/>
</dbReference>
<keyword evidence="4" id="KW-0812">Transmembrane</keyword>
<dbReference type="GO" id="GO:0005886">
    <property type="term" value="C:plasma membrane"/>
    <property type="evidence" value="ECO:0007669"/>
    <property type="project" value="UniProtKB-SubCell"/>
</dbReference>
<feature type="transmembrane region" description="Helical" evidence="4">
    <location>
        <begin position="12"/>
        <end position="32"/>
    </location>
</feature>
<dbReference type="InterPro" id="IPR003660">
    <property type="entry name" value="HAMP_dom"/>
</dbReference>
<dbReference type="AlphaFoldDB" id="A0A263BSF5"/>
<evidence type="ECO:0000259" key="7">
    <source>
        <dbReference type="PROSITE" id="PS51832"/>
    </source>
</evidence>
<dbReference type="PANTHER" id="PTHR43155">
    <property type="entry name" value="CYCLIC DI-GMP PHOSPHODIESTERASE PA4108-RELATED"/>
    <property type="match status" value="1"/>
</dbReference>
<dbReference type="RefSeq" id="WP_094924963.1">
    <property type="nucleotide sequence ID" value="NZ_NPIA01000005.1"/>
</dbReference>
<dbReference type="SUPFAM" id="SSF109604">
    <property type="entry name" value="HD-domain/PDEase-like"/>
    <property type="match status" value="1"/>
</dbReference>
<dbReference type="PANTHER" id="PTHR43155:SF2">
    <property type="entry name" value="CYCLIC DI-GMP PHOSPHODIESTERASE PA4108"/>
    <property type="match status" value="1"/>
</dbReference>
<protein>
    <recommendedName>
        <fullName evidence="10">Diguanylate cyclase</fullName>
    </recommendedName>
</protein>
<feature type="transmembrane region" description="Helical" evidence="4">
    <location>
        <begin position="167"/>
        <end position="189"/>
    </location>
</feature>
<dbReference type="CDD" id="cd00077">
    <property type="entry name" value="HDc"/>
    <property type="match status" value="1"/>
</dbReference>
<evidence type="ECO:0000256" key="2">
    <source>
        <dbReference type="ARBA" id="ARBA00022475"/>
    </source>
</evidence>
<dbReference type="PROSITE" id="PS50885">
    <property type="entry name" value="HAMP"/>
    <property type="match status" value="1"/>
</dbReference>
<keyword evidence="9" id="KW-1185">Reference proteome</keyword>
<dbReference type="EMBL" id="NPIA01000005">
    <property type="protein sequence ID" value="OZM56661.1"/>
    <property type="molecule type" value="Genomic_DNA"/>
</dbReference>
<evidence type="ECO:0000256" key="4">
    <source>
        <dbReference type="SAM" id="Phobius"/>
    </source>
</evidence>
<feature type="domain" description="GGDEF" evidence="6">
    <location>
        <begin position="275"/>
        <end position="405"/>
    </location>
</feature>
<evidence type="ECO:0000256" key="3">
    <source>
        <dbReference type="ARBA" id="ARBA00023136"/>
    </source>
</evidence>
<reference evidence="9" key="1">
    <citation type="submission" date="2017-08" db="EMBL/GenBank/DDBJ databases">
        <authorList>
            <person name="Huang Z."/>
        </authorList>
    </citation>
    <scope>NUCLEOTIDE SEQUENCE [LARGE SCALE GENOMIC DNA]</scope>
    <source>
        <strain evidence="9">SA5d-4</strain>
    </source>
</reference>
<evidence type="ECO:0000259" key="6">
    <source>
        <dbReference type="PROSITE" id="PS50887"/>
    </source>
</evidence>
<dbReference type="SUPFAM" id="SSF55073">
    <property type="entry name" value="Nucleotide cyclase"/>
    <property type="match status" value="1"/>
</dbReference>
<dbReference type="Proteomes" id="UP000217083">
    <property type="component" value="Unassembled WGS sequence"/>
</dbReference>
<dbReference type="InterPro" id="IPR003607">
    <property type="entry name" value="HD/PDEase_dom"/>
</dbReference>
<dbReference type="SMART" id="SM00471">
    <property type="entry name" value="HDc"/>
    <property type="match status" value="1"/>
</dbReference>
<feature type="domain" description="HAMP" evidence="5">
    <location>
        <begin position="191"/>
        <end position="243"/>
    </location>
</feature>
<keyword evidence="3 4" id="KW-0472">Membrane</keyword>
<dbReference type="Gene3D" id="3.30.70.270">
    <property type="match status" value="1"/>
</dbReference>
<evidence type="ECO:0000259" key="5">
    <source>
        <dbReference type="PROSITE" id="PS50885"/>
    </source>
</evidence>
<dbReference type="Gene3D" id="1.10.3210.10">
    <property type="entry name" value="Hypothetical protein af1432"/>
    <property type="match status" value="1"/>
</dbReference>
<evidence type="ECO:0000313" key="9">
    <source>
        <dbReference type="Proteomes" id="UP000217083"/>
    </source>
</evidence>
<dbReference type="InterPro" id="IPR006675">
    <property type="entry name" value="HDIG_dom"/>
</dbReference>
<comment type="subcellular location">
    <subcellularLocation>
        <location evidence="1">Cell membrane</location>
    </subcellularLocation>
</comment>
<dbReference type="CDD" id="cd01949">
    <property type="entry name" value="GGDEF"/>
    <property type="match status" value="1"/>
</dbReference>
<gene>
    <name evidence="8" type="ORF">CIB95_10575</name>
</gene>
<evidence type="ECO:0000256" key="1">
    <source>
        <dbReference type="ARBA" id="ARBA00004236"/>
    </source>
</evidence>
<dbReference type="NCBIfam" id="TIGR00254">
    <property type="entry name" value="GGDEF"/>
    <property type="match status" value="1"/>
</dbReference>
<dbReference type="CDD" id="cd06225">
    <property type="entry name" value="HAMP"/>
    <property type="match status" value="1"/>
</dbReference>
<comment type="caution">
    <text evidence="8">The sequence shown here is derived from an EMBL/GenBank/DDBJ whole genome shotgun (WGS) entry which is preliminary data.</text>
</comment>
<evidence type="ECO:0008006" key="10">
    <source>
        <dbReference type="Google" id="ProtNLM"/>
    </source>
</evidence>
<accession>A0A263BSF5</accession>
<keyword evidence="4" id="KW-1133">Transmembrane helix</keyword>
<sequence>MFNRLSLQTKIVLMFSTVIIILVSVSISFETFTFNDTVKKTYISQLKGITTTINGRYEESRSIEDVQQIFDYLKHREVDILQLNLHVKKGEKHLVLASTERNLIGTNTPEVLASTTIEGKTMVAHIEDNEQHLVRLVAPLLEDGMTIGAIELYIDNTKEFLVVKDRILSIAVVGISLGLIMLIALWIIIKHLLVLPLFTLREAATSIQEGKDYEGLNLNASYEINEVADAFNKMVYKLEDRYFKSITDPLTGTYNSAFFKHKLQQHIQTANKLKQSVSLLFCDIDNFKKLNDHEGHVYGDKVLKDIAQLIKDNVRSEDIVCRYGGEEFVVIMPNIDERLAYNQAEKIRNLVALHGNNSILTPISISIGLASYPDDANEQDFIHLADQAMYTAKSLGKNRVVKVSEIDKLKKESYSRNTKDNQGNLLRTIISLTKAVEAKDSYTHSHSEMVSKYAGILASSMGLEDEEVKRISIAGLLHDIGKIGIPDSILNKEGKLTEEEIKTMKTHPELGYNILAFVDELEEVLPYVLYHHERPDGKGYPEGIKGNEIPLGAKIISVVDAFHSMTSARPYRKQPLTVPLAIKQLKNGKGTQFDEEVVNHFLSIINEILKQTDQTHAG</sequence>
<dbReference type="Pfam" id="PF00990">
    <property type="entry name" value="GGDEF"/>
    <property type="match status" value="1"/>
</dbReference>
<dbReference type="NCBIfam" id="TIGR00277">
    <property type="entry name" value="HDIG"/>
    <property type="match status" value="1"/>
</dbReference>
<proteinExistence type="predicted"/>
<reference evidence="8 9" key="2">
    <citation type="submission" date="2017-09" db="EMBL/GenBank/DDBJ databases">
        <title>Bacillus patelloidae sp. nov., isolated from the intestinal tract of a marine limpet.</title>
        <authorList>
            <person name="Liu R."/>
            <person name="Dong C."/>
            <person name="Shao Z."/>
        </authorList>
    </citation>
    <scope>NUCLEOTIDE SEQUENCE [LARGE SCALE GENOMIC DNA]</scope>
    <source>
        <strain evidence="8 9">SA5d-4</strain>
    </source>
</reference>
<dbReference type="InterPro" id="IPR029787">
    <property type="entry name" value="Nucleotide_cyclase"/>
</dbReference>
<evidence type="ECO:0000313" key="8">
    <source>
        <dbReference type="EMBL" id="OZM56661.1"/>
    </source>
</evidence>
<dbReference type="FunFam" id="3.30.70.270:FF:000001">
    <property type="entry name" value="Diguanylate cyclase domain protein"/>
    <property type="match status" value="1"/>
</dbReference>
<dbReference type="SMART" id="SM00267">
    <property type="entry name" value="GGDEF"/>
    <property type="match status" value="1"/>
</dbReference>
<dbReference type="InterPro" id="IPR000160">
    <property type="entry name" value="GGDEF_dom"/>
</dbReference>
<dbReference type="PROSITE" id="PS50887">
    <property type="entry name" value="GGDEF"/>
    <property type="match status" value="1"/>
</dbReference>
<feature type="domain" description="HD-GYP" evidence="7">
    <location>
        <begin position="421"/>
        <end position="617"/>
    </location>
</feature>
<dbReference type="InterPro" id="IPR037522">
    <property type="entry name" value="HD_GYP_dom"/>
</dbReference>
<dbReference type="Gene3D" id="6.10.340.10">
    <property type="match status" value="1"/>
</dbReference>
<organism evidence="8 9">
    <name type="scientific">Lottiidibacillus patelloidae</name>
    <dbReference type="NCBI Taxonomy" id="2670334"/>
    <lineage>
        <taxon>Bacteria</taxon>
        <taxon>Bacillati</taxon>
        <taxon>Bacillota</taxon>
        <taxon>Bacilli</taxon>
        <taxon>Bacillales</taxon>
        <taxon>Bacillaceae</taxon>
        <taxon>Lottiidibacillus</taxon>
    </lineage>
</organism>
<dbReference type="Pfam" id="PF13487">
    <property type="entry name" value="HD_5"/>
    <property type="match status" value="1"/>
</dbReference>
<keyword evidence="2" id="KW-1003">Cell membrane</keyword>
<dbReference type="InterPro" id="IPR043128">
    <property type="entry name" value="Rev_trsase/Diguanyl_cyclase"/>
</dbReference>